<evidence type="ECO:0000313" key="1">
    <source>
        <dbReference type="EMBL" id="GAH23213.1"/>
    </source>
</evidence>
<dbReference type="AlphaFoldDB" id="X1FR19"/>
<accession>X1FR19</accession>
<comment type="caution">
    <text evidence="1">The sequence shown here is derived from an EMBL/GenBank/DDBJ whole genome shotgun (WGS) entry which is preliminary data.</text>
</comment>
<organism evidence="1">
    <name type="scientific">marine sediment metagenome</name>
    <dbReference type="NCBI Taxonomy" id="412755"/>
    <lineage>
        <taxon>unclassified sequences</taxon>
        <taxon>metagenomes</taxon>
        <taxon>ecological metagenomes</taxon>
    </lineage>
</organism>
<sequence>DLFPILANHIKEKRSQDDLLKELMENLRLPEDDAIYLLDGLEVSKKIVQDREKVRFAQSETERLIGKNLADEEKD</sequence>
<proteinExistence type="predicted"/>
<name>X1FR19_9ZZZZ</name>
<feature type="non-terminal residue" evidence="1">
    <location>
        <position position="1"/>
    </location>
</feature>
<gene>
    <name evidence="1" type="ORF">S01H4_66396</name>
</gene>
<reference evidence="1" key="1">
    <citation type="journal article" date="2014" name="Front. Microbiol.">
        <title>High frequency of phylogenetically diverse reductive dehalogenase-homologous genes in deep subseafloor sedimentary metagenomes.</title>
        <authorList>
            <person name="Kawai M."/>
            <person name="Futagami T."/>
            <person name="Toyoda A."/>
            <person name="Takaki Y."/>
            <person name="Nishi S."/>
            <person name="Hori S."/>
            <person name="Arai W."/>
            <person name="Tsubouchi T."/>
            <person name="Morono Y."/>
            <person name="Uchiyama I."/>
            <person name="Ito T."/>
            <person name="Fujiyama A."/>
            <person name="Inagaki F."/>
            <person name="Takami H."/>
        </authorList>
    </citation>
    <scope>NUCLEOTIDE SEQUENCE</scope>
    <source>
        <strain evidence="1">Expedition CK06-06</strain>
    </source>
</reference>
<dbReference type="EMBL" id="BART01041105">
    <property type="protein sequence ID" value="GAH23213.1"/>
    <property type="molecule type" value="Genomic_DNA"/>
</dbReference>
<feature type="non-terminal residue" evidence="1">
    <location>
        <position position="75"/>
    </location>
</feature>
<protein>
    <submittedName>
        <fullName evidence="1">Uncharacterized protein</fullName>
    </submittedName>
</protein>